<evidence type="ECO:0000313" key="3">
    <source>
        <dbReference type="Proteomes" id="UP001176961"/>
    </source>
</evidence>
<keyword evidence="1" id="KW-0732">Signal</keyword>
<evidence type="ECO:0000313" key="2">
    <source>
        <dbReference type="EMBL" id="CAJ0591246.1"/>
    </source>
</evidence>
<organism evidence="2 3">
    <name type="scientific">Cylicocyclus nassatus</name>
    <name type="common">Nematode worm</name>
    <dbReference type="NCBI Taxonomy" id="53992"/>
    <lineage>
        <taxon>Eukaryota</taxon>
        <taxon>Metazoa</taxon>
        <taxon>Ecdysozoa</taxon>
        <taxon>Nematoda</taxon>
        <taxon>Chromadorea</taxon>
        <taxon>Rhabditida</taxon>
        <taxon>Rhabditina</taxon>
        <taxon>Rhabditomorpha</taxon>
        <taxon>Strongyloidea</taxon>
        <taxon>Strongylidae</taxon>
        <taxon>Cylicocyclus</taxon>
    </lineage>
</organism>
<feature type="chain" id="PRO_5041364125" evidence="1">
    <location>
        <begin position="17"/>
        <end position="174"/>
    </location>
</feature>
<accession>A0AA36GJ54</accession>
<dbReference type="AlphaFoldDB" id="A0AA36GJ54"/>
<evidence type="ECO:0000256" key="1">
    <source>
        <dbReference type="SAM" id="SignalP"/>
    </source>
</evidence>
<keyword evidence="3" id="KW-1185">Reference proteome</keyword>
<reference evidence="2" key="1">
    <citation type="submission" date="2023-07" db="EMBL/GenBank/DDBJ databases">
        <authorList>
            <consortium name="CYATHOMIX"/>
        </authorList>
    </citation>
    <scope>NUCLEOTIDE SEQUENCE</scope>
    <source>
        <strain evidence="2">N/A</strain>
    </source>
</reference>
<protein>
    <submittedName>
        <fullName evidence="2">Uncharacterized protein</fullName>
    </submittedName>
</protein>
<feature type="signal peptide" evidence="1">
    <location>
        <begin position="1"/>
        <end position="16"/>
    </location>
</feature>
<dbReference type="EMBL" id="CATQJL010000001">
    <property type="protein sequence ID" value="CAJ0591246.1"/>
    <property type="molecule type" value="Genomic_DNA"/>
</dbReference>
<proteinExistence type="predicted"/>
<sequence>MRLLLLLLVFLPLSIADYGETDVEKEKRFCSEGCPYLLKTEGPNAKFDIKKMMGKCKKDPKVPKIICEMVNIWKNDPVTKLMQDDTWKELLCDPCNIAAVIEQREQLCSQVCPHLANSVNPNAKIDIKHLWENCKQNPKTPKTVCEYANKWEEDKYLKKYGKYHTWKAVCQSCK</sequence>
<comment type="caution">
    <text evidence="2">The sequence shown here is derived from an EMBL/GenBank/DDBJ whole genome shotgun (WGS) entry which is preliminary data.</text>
</comment>
<name>A0AA36GJ54_CYLNA</name>
<dbReference type="Proteomes" id="UP001176961">
    <property type="component" value="Unassembled WGS sequence"/>
</dbReference>
<gene>
    <name evidence="2" type="ORF">CYNAS_LOCUS3229</name>
</gene>